<gene>
    <name evidence="1" type="ORF">BDN72DRAFT_588895</name>
</gene>
<dbReference type="Proteomes" id="UP000308600">
    <property type="component" value="Unassembled WGS sequence"/>
</dbReference>
<organism evidence="1 2">
    <name type="scientific">Pluteus cervinus</name>
    <dbReference type="NCBI Taxonomy" id="181527"/>
    <lineage>
        <taxon>Eukaryota</taxon>
        <taxon>Fungi</taxon>
        <taxon>Dikarya</taxon>
        <taxon>Basidiomycota</taxon>
        <taxon>Agaricomycotina</taxon>
        <taxon>Agaricomycetes</taxon>
        <taxon>Agaricomycetidae</taxon>
        <taxon>Agaricales</taxon>
        <taxon>Pluteineae</taxon>
        <taxon>Pluteaceae</taxon>
        <taxon>Pluteus</taxon>
    </lineage>
</organism>
<proteinExistence type="predicted"/>
<name>A0ACD3A2B6_9AGAR</name>
<reference evidence="1 2" key="1">
    <citation type="journal article" date="2019" name="Nat. Ecol. Evol.">
        <title>Megaphylogeny resolves global patterns of mushroom evolution.</title>
        <authorList>
            <person name="Varga T."/>
            <person name="Krizsan K."/>
            <person name="Foldi C."/>
            <person name="Dima B."/>
            <person name="Sanchez-Garcia M."/>
            <person name="Sanchez-Ramirez S."/>
            <person name="Szollosi G.J."/>
            <person name="Szarkandi J.G."/>
            <person name="Papp V."/>
            <person name="Albert L."/>
            <person name="Andreopoulos W."/>
            <person name="Angelini C."/>
            <person name="Antonin V."/>
            <person name="Barry K.W."/>
            <person name="Bougher N.L."/>
            <person name="Buchanan P."/>
            <person name="Buyck B."/>
            <person name="Bense V."/>
            <person name="Catcheside P."/>
            <person name="Chovatia M."/>
            <person name="Cooper J."/>
            <person name="Damon W."/>
            <person name="Desjardin D."/>
            <person name="Finy P."/>
            <person name="Geml J."/>
            <person name="Haridas S."/>
            <person name="Hughes K."/>
            <person name="Justo A."/>
            <person name="Karasinski D."/>
            <person name="Kautmanova I."/>
            <person name="Kiss B."/>
            <person name="Kocsube S."/>
            <person name="Kotiranta H."/>
            <person name="LaButti K.M."/>
            <person name="Lechner B.E."/>
            <person name="Liimatainen K."/>
            <person name="Lipzen A."/>
            <person name="Lukacs Z."/>
            <person name="Mihaltcheva S."/>
            <person name="Morgado L.N."/>
            <person name="Niskanen T."/>
            <person name="Noordeloos M.E."/>
            <person name="Ohm R.A."/>
            <person name="Ortiz-Santana B."/>
            <person name="Ovrebo C."/>
            <person name="Racz N."/>
            <person name="Riley R."/>
            <person name="Savchenko A."/>
            <person name="Shiryaev A."/>
            <person name="Soop K."/>
            <person name="Spirin V."/>
            <person name="Szebenyi C."/>
            <person name="Tomsovsky M."/>
            <person name="Tulloss R.E."/>
            <person name="Uehling J."/>
            <person name="Grigoriev I.V."/>
            <person name="Vagvolgyi C."/>
            <person name="Papp T."/>
            <person name="Martin F.M."/>
            <person name="Miettinen O."/>
            <person name="Hibbett D.S."/>
            <person name="Nagy L.G."/>
        </authorList>
    </citation>
    <scope>NUCLEOTIDE SEQUENCE [LARGE SCALE GENOMIC DNA]</scope>
    <source>
        <strain evidence="1 2">NL-1719</strain>
    </source>
</reference>
<accession>A0ACD3A2B6</accession>
<protein>
    <submittedName>
        <fullName evidence="1">Uncharacterized protein</fullName>
    </submittedName>
</protein>
<evidence type="ECO:0000313" key="1">
    <source>
        <dbReference type="EMBL" id="TFK59681.1"/>
    </source>
</evidence>
<sequence>MFKSSREVGAVDRWGLPGCWGVKQRRKSHPHIAPRMGSRPRHRHHHLRRPMTGLPSSFRCTTTSNSSQPQHGASRESNSFGLHIQKESTLPLVLHQRGSYELSPTSPERPSPLERKPESLDRIARLFSTRRQPKTPIHGQRSMMVTPPHPTYSTTSHIILG</sequence>
<keyword evidence="2" id="KW-1185">Reference proteome</keyword>
<evidence type="ECO:0000313" key="2">
    <source>
        <dbReference type="Proteomes" id="UP000308600"/>
    </source>
</evidence>
<dbReference type="EMBL" id="ML208918">
    <property type="protein sequence ID" value="TFK59681.1"/>
    <property type="molecule type" value="Genomic_DNA"/>
</dbReference>